<keyword evidence="5" id="KW-1185">Reference proteome</keyword>
<feature type="non-terminal residue" evidence="4">
    <location>
        <position position="98"/>
    </location>
</feature>
<evidence type="ECO:0000256" key="2">
    <source>
        <dbReference type="ARBA" id="ARBA00023180"/>
    </source>
</evidence>
<dbReference type="SUPFAM" id="SSF54452">
    <property type="entry name" value="MHC antigen-recognition domain"/>
    <property type="match status" value="1"/>
</dbReference>
<evidence type="ECO:0000259" key="3">
    <source>
        <dbReference type="SMART" id="SM00921"/>
    </source>
</evidence>
<protein>
    <submittedName>
        <fullName evidence="4">HB2L protein</fullName>
    </submittedName>
</protein>
<name>A0A852K5B2_SPIPA</name>
<dbReference type="EMBL" id="WBNQ01092248">
    <property type="protein sequence ID" value="NXX71957.1"/>
    <property type="molecule type" value="Genomic_DNA"/>
</dbReference>
<evidence type="ECO:0000256" key="1">
    <source>
        <dbReference type="ARBA" id="ARBA00023157"/>
    </source>
</evidence>
<dbReference type="GO" id="GO:0006955">
    <property type="term" value="P:immune response"/>
    <property type="evidence" value="ECO:0007669"/>
    <property type="project" value="InterPro"/>
</dbReference>
<evidence type="ECO:0000313" key="5">
    <source>
        <dbReference type="Proteomes" id="UP000618746"/>
    </source>
</evidence>
<accession>A0A852K5B2</accession>
<proteinExistence type="predicted"/>
<dbReference type="InterPro" id="IPR011162">
    <property type="entry name" value="MHC_I/II-like_Ag-recog"/>
</dbReference>
<organism evidence="4 5">
    <name type="scientific">Spizella passerina</name>
    <name type="common">Chipping sparrow</name>
    <dbReference type="NCBI Taxonomy" id="40210"/>
    <lineage>
        <taxon>Eukaryota</taxon>
        <taxon>Metazoa</taxon>
        <taxon>Chordata</taxon>
        <taxon>Craniata</taxon>
        <taxon>Vertebrata</taxon>
        <taxon>Euteleostomi</taxon>
        <taxon>Archelosauria</taxon>
        <taxon>Archosauria</taxon>
        <taxon>Dinosauria</taxon>
        <taxon>Saurischia</taxon>
        <taxon>Theropoda</taxon>
        <taxon>Coelurosauria</taxon>
        <taxon>Aves</taxon>
        <taxon>Neognathae</taxon>
        <taxon>Neoaves</taxon>
        <taxon>Telluraves</taxon>
        <taxon>Australaves</taxon>
        <taxon>Passeriformes</taxon>
        <taxon>Passerellidae</taxon>
        <taxon>Spizella</taxon>
    </lineage>
</organism>
<dbReference type="Gene3D" id="3.10.320.10">
    <property type="entry name" value="Class II Histocompatibility Antigen, M Beta Chain, Chain B, domain 1"/>
    <property type="match status" value="1"/>
</dbReference>
<dbReference type="InterPro" id="IPR050160">
    <property type="entry name" value="MHC/Immunoglobulin"/>
</dbReference>
<dbReference type="InterPro" id="IPR000353">
    <property type="entry name" value="MHC_II_b_N"/>
</dbReference>
<feature type="non-terminal residue" evidence="4">
    <location>
        <position position="1"/>
    </location>
</feature>
<keyword evidence="1" id="KW-1015">Disulfide bond</keyword>
<comment type="caution">
    <text evidence="4">The sequence shown here is derived from an EMBL/GenBank/DDBJ whole genome shotgun (WGS) entry which is preliminary data.</text>
</comment>
<evidence type="ECO:0000313" key="4">
    <source>
        <dbReference type="EMBL" id="NXX71957.1"/>
    </source>
</evidence>
<dbReference type="GO" id="GO:0019882">
    <property type="term" value="P:antigen processing and presentation"/>
    <property type="evidence" value="ECO:0007669"/>
    <property type="project" value="InterPro"/>
</dbReference>
<dbReference type="AlphaFoldDB" id="A0A852K5B2"/>
<feature type="domain" description="MHC class II beta chain N-terminal" evidence="3">
    <location>
        <begin position="18"/>
        <end position="92"/>
    </location>
</feature>
<dbReference type="PANTHER" id="PTHR19944:SF99">
    <property type="entry name" value="HLA CLASS II HISTOCOMPATIBILITY ANTIGEN, DRB1 BETA CHAIN"/>
    <property type="match status" value="1"/>
</dbReference>
<dbReference type="InterPro" id="IPR014745">
    <property type="entry name" value="MHC_II_a/b_N"/>
</dbReference>
<dbReference type="PANTHER" id="PTHR19944">
    <property type="entry name" value="MHC CLASS II-RELATED"/>
    <property type="match status" value="1"/>
</dbReference>
<dbReference type="Proteomes" id="UP000618746">
    <property type="component" value="Unassembled WGS sequence"/>
</dbReference>
<reference evidence="4" key="1">
    <citation type="submission" date="2020-02" db="EMBL/GenBank/DDBJ databases">
        <title>Bird 10,000 Genomes (B10K) Project - Family phase.</title>
        <authorList>
            <person name="Zhang G."/>
        </authorList>
    </citation>
    <scope>NUCLEOTIDE SEQUENCE</scope>
    <source>
        <strain evidence="4">B10K-DU-023-52</strain>
        <tissue evidence="4">Mixed tissue sample</tissue>
    </source>
</reference>
<dbReference type="SMART" id="SM00921">
    <property type="entry name" value="MHC_II_beta"/>
    <property type="match status" value="1"/>
</dbReference>
<sequence>TSGLSAAVTAVFQNMQKAECHFINGAEKMRYVQRYIYNSQQYMMFDSDVGHFVEFTRYGEGFARYANSVPATLEYVRTAVDTICRVSYEVSSPFLTER</sequence>
<keyword evidence="2" id="KW-0325">Glycoprotein</keyword>
<dbReference type="OrthoDB" id="10043043at2759"/>
<dbReference type="Pfam" id="PF00969">
    <property type="entry name" value="MHC_II_beta"/>
    <property type="match status" value="1"/>
</dbReference>
<gene>
    <name evidence="4" type="primary">Hb2l</name>
    <name evidence="4" type="ORF">SPIPAS_R10062</name>
</gene>
<dbReference type="GO" id="GO:0042613">
    <property type="term" value="C:MHC class II protein complex"/>
    <property type="evidence" value="ECO:0007669"/>
    <property type="project" value="InterPro"/>
</dbReference>